<keyword evidence="3" id="KW-1185">Reference proteome</keyword>
<dbReference type="AlphaFoldDB" id="W4LDF2"/>
<dbReference type="HOGENOM" id="CLU_056336_0_0_7"/>
<dbReference type="PATRIC" id="fig|1429438.4.peg.5373"/>
<organism evidence="2 3">
    <name type="scientific">Entotheonella factor</name>
    <dbReference type="NCBI Taxonomy" id="1429438"/>
    <lineage>
        <taxon>Bacteria</taxon>
        <taxon>Pseudomonadati</taxon>
        <taxon>Nitrospinota/Tectimicrobiota group</taxon>
        <taxon>Candidatus Tectimicrobiota</taxon>
        <taxon>Candidatus Entotheonellia</taxon>
        <taxon>Candidatus Entotheonellales</taxon>
        <taxon>Candidatus Entotheonellaceae</taxon>
        <taxon>Candidatus Entotheonella</taxon>
    </lineage>
</organism>
<evidence type="ECO:0000313" key="2">
    <source>
        <dbReference type="EMBL" id="ETW96027.1"/>
    </source>
</evidence>
<evidence type="ECO:0000313" key="3">
    <source>
        <dbReference type="Proteomes" id="UP000019141"/>
    </source>
</evidence>
<accession>W4LDF2</accession>
<gene>
    <name evidence="2" type="ORF">ETSY1_28210</name>
</gene>
<dbReference type="Proteomes" id="UP000019141">
    <property type="component" value="Unassembled WGS sequence"/>
</dbReference>
<sequence length="332" mass="38092">MAPVFIPGLQLSEQFYQQAVLPLLHQAIPRLSHSAGLLDAGSEVFGFDTPRSTDHHWGPRVLIFLSDNDYQQYAKRLNDDLAQHLPYEFMGYSTHFSEPDDFGVQLLEPIHSGPVRHRVAITTVASFCRKWLAGYDPQTDASLHDWKRWPMQSLFAIRKGCLFHDDLHLESLRQRLWFYPRDVMLYLLSELWSRIEEEEAFVGRCGEMSDELGSHLIACRMVDALIKMTFLLEGEYYPYSKWLGTAFKQLSSSRALMPHFQGVMHAADWHEREHHLSAAYAEVIALQSQVDGLPAVEPQVSPFYTRPFLVPHAGNIVIRLREAIEDPSILST</sequence>
<protein>
    <recommendedName>
        <fullName evidence="1">DUF4037 domain-containing protein</fullName>
    </recommendedName>
</protein>
<reference evidence="2 3" key="1">
    <citation type="journal article" date="2014" name="Nature">
        <title>An environmental bacterial taxon with a large and distinct metabolic repertoire.</title>
        <authorList>
            <person name="Wilson M.C."/>
            <person name="Mori T."/>
            <person name="Ruckert C."/>
            <person name="Uria A.R."/>
            <person name="Helf M.J."/>
            <person name="Takada K."/>
            <person name="Gernert C."/>
            <person name="Steffens U.A."/>
            <person name="Heycke N."/>
            <person name="Schmitt S."/>
            <person name="Rinke C."/>
            <person name="Helfrich E.J."/>
            <person name="Brachmann A.O."/>
            <person name="Gurgui C."/>
            <person name="Wakimoto T."/>
            <person name="Kracht M."/>
            <person name="Crusemann M."/>
            <person name="Hentschel U."/>
            <person name="Abe I."/>
            <person name="Matsunaga S."/>
            <person name="Kalinowski J."/>
            <person name="Takeyama H."/>
            <person name="Piel J."/>
        </authorList>
    </citation>
    <scope>NUCLEOTIDE SEQUENCE [LARGE SCALE GENOMIC DNA]</scope>
    <source>
        <strain evidence="3">TSY1</strain>
    </source>
</reference>
<dbReference type="EMBL" id="AZHW01000844">
    <property type="protein sequence ID" value="ETW96027.1"/>
    <property type="molecule type" value="Genomic_DNA"/>
</dbReference>
<feature type="domain" description="DUF4037" evidence="1">
    <location>
        <begin position="146"/>
        <end position="243"/>
    </location>
</feature>
<name>W4LDF2_ENTF1</name>
<comment type="caution">
    <text evidence="2">The sequence shown here is derived from an EMBL/GenBank/DDBJ whole genome shotgun (WGS) entry which is preliminary data.</text>
</comment>
<evidence type="ECO:0000259" key="1">
    <source>
        <dbReference type="Pfam" id="PF13228"/>
    </source>
</evidence>
<dbReference type="InterPro" id="IPR025117">
    <property type="entry name" value="DUF4037"/>
</dbReference>
<dbReference type="Pfam" id="PF13228">
    <property type="entry name" value="DUF4037"/>
    <property type="match status" value="1"/>
</dbReference>
<proteinExistence type="predicted"/>